<dbReference type="Proteomes" id="UP000612680">
    <property type="component" value="Chromosome"/>
</dbReference>
<keyword evidence="2" id="KW-1185">Reference proteome</keyword>
<name>A0ABX7I7A4_9BACT</name>
<dbReference type="SUPFAM" id="SSF52980">
    <property type="entry name" value="Restriction endonuclease-like"/>
    <property type="match status" value="1"/>
</dbReference>
<dbReference type="RefSeq" id="WP_204662530.1">
    <property type="nucleotide sequence ID" value="NZ_CP056775.1"/>
</dbReference>
<evidence type="ECO:0000313" key="1">
    <source>
        <dbReference type="EMBL" id="QRR00861.1"/>
    </source>
</evidence>
<dbReference type="EMBL" id="CP056775">
    <property type="protein sequence ID" value="QRR00861.1"/>
    <property type="molecule type" value="Genomic_DNA"/>
</dbReference>
<reference evidence="1 2" key="1">
    <citation type="submission" date="2020-06" db="EMBL/GenBank/DDBJ databases">
        <title>Dyadobacter sandarakinus sp. nov., isolated from the soil of the Arctic Yellow River Station.</title>
        <authorList>
            <person name="Zhang Y."/>
            <person name="Peng F."/>
        </authorList>
    </citation>
    <scope>NUCLEOTIDE SEQUENCE [LARGE SCALE GENOMIC DNA]</scope>
    <source>
        <strain evidence="1 2">Q3-56</strain>
    </source>
</reference>
<sequence length="438" mass="50208">MADKFWSLDEVKYNFQELQENNVKPQHRGYLFEKLILSVLQVDKLDPRTSYRPKGEQVDGSFFWQGQTFLFEAKWVGSPVPASDVYAFKGKVDGKFHTTSGIFISFSGFSDDIISVLGHGKELNVLLFDDKDVQLLFEGEISFIELLRFKLRQAGDTGVINARYELKEEAKLIANDKPIRIVEFPLDENSEDEPNERGAHRLIDFLIFVEGQSDIKMAHNLVTLLGVNNLSYKIEVLDGVGRFRQLPALMNEFSIYSNTRGVIAMFDNDVQDQVEGIVEFVEDQLLKASIPFRPLILFIDSTLKNKLLTGRLNPDQISSIKVAQVLREFLTNLMYDDYDPFDLNIEGIVNSYMDDLEWDEDGNTLIGTDADYGHPFTIENSDDLIDQLNEEVGNVANGSWPIDVLKETDFDWQDEIREILIKNYKSKFSKIGWDVDEF</sequence>
<keyword evidence="1" id="KW-0378">Hydrolase</keyword>
<dbReference type="InterPro" id="IPR011335">
    <property type="entry name" value="Restrct_endonuc-II-like"/>
</dbReference>
<accession>A0ABX7I7A4</accession>
<proteinExistence type="predicted"/>
<protein>
    <submittedName>
        <fullName evidence="1">Restriction endonuclease</fullName>
    </submittedName>
</protein>
<keyword evidence="1" id="KW-0540">Nuclease</keyword>
<organism evidence="1 2">
    <name type="scientific">Dyadobacter sandarakinus</name>
    <dbReference type="NCBI Taxonomy" id="2747268"/>
    <lineage>
        <taxon>Bacteria</taxon>
        <taxon>Pseudomonadati</taxon>
        <taxon>Bacteroidota</taxon>
        <taxon>Cytophagia</taxon>
        <taxon>Cytophagales</taxon>
        <taxon>Spirosomataceae</taxon>
        <taxon>Dyadobacter</taxon>
    </lineage>
</organism>
<dbReference type="GO" id="GO:0004519">
    <property type="term" value="F:endonuclease activity"/>
    <property type="evidence" value="ECO:0007669"/>
    <property type="project" value="UniProtKB-KW"/>
</dbReference>
<evidence type="ECO:0000313" key="2">
    <source>
        <dbReference type="Proteomes" id="UP000612680"/>
    </source>
</evidence>
<keyword evidence="1" id="KW-0255">Endonuclease</keyword>
<gene>
    <name evidence="1" type="ORF">HWI92_08050</name>
</gene>